<gene>
    <name evidence="1" type="ORF">Sradi_0542000</name>
</gene>
<organism evidence="1">
    <name type="scientific">Sesamum radiatum</name>
    <name type="common">Black benniseed</name>
    <dbReference type="NCBI Taxonomy" id="300843"/>
    <lineage>
        <taxon>Eukaryota</taxon>
        <taxon>Viridiplantae</taxon>
        <taxon>Streptophyta</taxon>
        <taxon>Embryophyta</taxon>
        <taxon>Tracheophyta</taxon>
        <taxon>Spermatophyta</taxon>
        <taxon>Magnoliopsida</taxon>
        <taxon>eudicotyledons</taxon>
        <taxon>Gunneridae</taxon>
        <taxon>Pentapetalae</taxon>
        <taxon>asterids</taxon>
        <taxon>lamiids</taxon>
        <taxon>Lamiales</taxon>
        <taxon>Pedaliaceae</taxon>
        <taxon>Sesamum</taxon>
    </lineage>
</organism>
<reference evidence="1" key="1">
    <citation type="submission" date="2020-06" db="EMBL/GenBank/DDBJ databases">
        <authorList>
            <person name="Li T."/>
            <person name="Hu X."/>
            <person name="Zhang T."/>
            <person name="Song X."/>
            <person name="Zhang H."/>
            <person name="Dai N."/>
            <person name="Sheng W."/>
            <person name="Hou X."/>
            <person name="Wei L."/>
        </authorList>
    </citation>
    <scope>NUCLEOTIDE SEQUENCE</scope>
    <source>
        <strain evidence="1">G02</strain>
        <tissue evidence="1">Leaf</tissue>
    </source>
</reference>
<name>A0AAW2VII1_SESRA</name>
<dbReference type="EMBL" id="JACGWJ010000003">
    <property type="protein sequence ID" value="KAL0429160.1"/>
    <property type="molecule type" value="Genomic_DNA"/>
</dbReference>
<reference evidence="1" key="2">
    <citation type="journal article" date="2024" name="Plant">
        <title>Genomic evolution and insights into agronomic trait innovations of Sesamum species.</title>
        <authorList>
            <person name="Miao H."/>
            <person name="Wang L."/>
            <person name="Qu L."/>
            <person name="Liu H."/>
            <person name="Sun Y."/>
            <person name="Le M."/>
            <person name="Wang Q."/>
            <person name="Wei S."/>
            <person name="Zheng Y."/>
            <person name="Lin W."/>
            <person name="Duan Y."/>
            <person name="Cao H."/>
            <person name="Xiong S."/>
            <person name="Wang X."/>
            <person name="Wei L."/>
            <person name="Li C."/>
            <person name="Ma Q."/>
            <person name="Ju M."/>
            <person name="Zhao R."/>
            <person name="Li G."/>
            <person name="Mu C."/>
            <person name="Tian Q."/>
            <person name="Mei H."/>
            <person name="Zhang T."/>
            <person name="Gao T."/>
            <person name="Zhang H."/>
        </authorList>
    </citation>
    <scope>NUCLEOTIDE SEQUENCE</scope>
    <source>
        <strain evidence="1">G02</strain>
    </source>
</reference>
<accession>A0AAW2VII1</accession>
<comment type="caution">
    <text evidence="1">The sequence shown here is derived from an EMBL/GenBank/DDBJ whole genome shotgun (WGS) entry which is preliminary data.</text>
</comment>
<dbReference type="AlphaFoldDB" id="A0AAW2VII1"/>
<proteinExistence type="predicted"/>
<sequence length="213" mass="23660">MKNCSKLRFISEVNIAFPQLQEVEVHNCPLLNRLPLTPHNVGTIKKIEGERKWWDELQWENDDFKKLYTPARVENKVKVFVWRARLNALPTGANLKRMVGSRPCVPSAKTPLKSLTYLGGLVMLGADLGCSIKQGVLSWMQAVASQFPVGLHKAYFDGAVFVAEGEMGVGVVARDSQGQCVAWMAPVSDSCRGWEIRGSLGCYRAIQLAIRKG</sequence>
<evidence type="ECO:0000313" key="1">
    <source>
        <dbReference type="EMBL" id="KAL0429160.1"/>
    </source>
</evidence>
<protein>
    <submittedName>
        <fullName evidence="1">Uncharacterized protein</fullName>
    </submittedName>
</protein>